<evidence type="ECO:0000256" key="3">
    <source>
        <dbReference type="ARBA" id="ARBA00010676"/>
    </source>
</evidence>
<protein>
    <submittedName>
        <fullName evidence="14">Monooxygenase, DBH-like 1, like</fullName>
    </submittedName>
</protein>
<evidence type="ECO:0000256" key="7">
    <source>
        <dbReference type="ARBA" id="ARBA00023008"/>
    </source>
</evidence>
<dbReference type="GO" id="GO:0042420">
    <property type="term" value="P:dopamine catabolic process"/>
    <property type="evidence" value="ECO:0007669"/>
    <property type="project" value="TreeGrafter"/>
</dbReference>
<dbReference type="PROSITE" id="PS00085">
    <property type="entry name" value="CU2_MONOOXYGENASE_2"/>
    <property type="match status" value="1"/>
</dbReference>
<dbReference type="GO" id="GO:0006589">
    <property type="term" value="P:octopamine biosynthetic process"/>
    <property type="evidence" value="ECO:0007669"/>
    <property type="project" value="TreeGrafter"/>
</dbReference>
<evidence type="ECO:0000313" key="14">
    <source>
        <dbReference type="Ensembl" id="ENSMMDP00005048505.1"/>
    </source>
</evidence>
<evidence type="ECO:0000256" key="6">
    <source>
        <dbReference type="ARBA" id="ARBA00023002"/>
    </source>
</evidence>
<evidence type="ECO:0000256" key="12">
    <source>
        <dbReference type="SAM" id="SignalP"/>
    </source>
</evidence>
<evidence type="ECO:0000256" key="5">
    <source>
        <dbReference type="ARBA" id="ARBA00022729"/>
    </source>
</evidence>
<dbReference type="PANTHER" id="PTHR10157:SF41">
    <property type="entry name" value="DBH-LIKE MONOOXYGENASE PROTEIN 2 HOMOLOG"/>
    <property type="match status" value="1"/>
</dbReference>
<keyword evidence="5 12" id="KW-0732">Signal</keyword>
<dbReference type="Ensembl" id="ENSMMDT00005049457.1">
    <property type="protein sequence ID" value="ENSMMDP00005048505.1"/>
    <property type="gene ID" value="ENSMMDG00005022061.1"/>
</dbReference>
<dbReference type="PRINTS" id="PR00767">
    <property type="entry name" value="DBMONOXGNASE"/>
</dbReference>
<keyword evidence="6" id="KW-0560">Oxidoreductase</keyword>
<dbReference type="SMART" id="SM00664">
    <property type="entry name" value="DoH"/>
    <property type="match status" value="1"/>
</dbReference>
<accession>A0A668A0Y1</accession>
<dbReference type="Gene3D" id="2.60.120.230">
    <property type="match status" value="1"/>
</dbReference>
<dbReference type="GO" id="GO:0042421">
    <property type="term" value="P:norepinephrine biosynthetic process"/>
    <property type="evidence" value="ECO:0007669"/>
    <property type="project" value="TreeGrafter"/>
</dbReference>
<dbReference type="GO" id="GO:0005615">
    <property type="term" value="C:extracellular space"/>
    <property type="evidence" value="ECO:0007669"/>
    <property type="project" value="TreeGrafter"/>
</dbReference>
<proteinExistence type="inferred from homology"/>
<keyword evidence="9" id="KW-0472">Membrane</keyword>
<dbReference type="InterPro" id="IPR045266">
    <property type="entry name" value="DOH_DOMON"/>
</dbReference>
<dbReference type="AlphaFoldDB" id="A0A668A0Y1"/>
<dbReference type="InterPro" id="IPR024548">
    <property type="entry name" value="Cu2_monoox_C"/>
</dbReference>
<keyword evidence="15" id="KW-1185">Reference proteome</keyword>
<dbReference type="GeneTree" id="ENSGT00530000063085"/>
<dbReference type="InterPro" id="IPR014784">
    <property type="entry name" value="Cu2_ascorb_mOase-like_C"/>
</dbReference>
<feature type="domain" description="DOMON" evidence="13">
    <location>
        <begin position="43"/>
        <end position="158"/>
    </location>
</feature>
<dbReference type="InterPro" id="IPR000945">
    <property type="entry name" value="DBH-like"/>
</dbReference>
<dbReference type="Proteomes" id="UP000472263">
    <property type="component" value="Chromosome 24"/>
</dbReference>
<dbReference type="InParanoid" id="A0A668A0Y1"/>
<evidence type="ECO:0000256" key="8">
    <source>
        <dbReference type="ARBA" id="ARBA00023033"/>
    </source>
</evidence>
<dbReference type="Gene3D" id="2.60.40.1210">
    <property type="entry name" value="Cellobiose dehydrogenase, cytochrome domain"/>
    <property type="match status" value="1"/>
</dbReference>
<organism evidence="14 15">
    <name type="scientific">Myripristis murdjan</name>
    <name type="common">pinecone soldierfish</name>
    <dbReference type="NCBI Taxonomy" id="586833"/>
    <lineage>
        <taxon>Eukaryota</taxon>
        <taxon>Metazoa</taxon>
        <taxon>Chordata</taxon>
        <taxon>Craniata</taxon>
        <taxon>Vertebrata</taxon>
        <taxon>Euteleostomi</taxon>
        <taxon>Actinopterygii</taxon>
        <taxon>Neopterygii</taxon>
        <taxon>Teleostei</taxon>
        <taxon>Neoteleostei</taxon>
        <taxon>Acanthomorphata</taxon>
        <taxon>Holocentriformes</taxon>
        <taxon>Holocentridae</taxon>
        <taxon>Myripristis</taxon>
    </lineage>
</organism>
<dbReference type="GO" id="GO:0030667">
    <property type="term" value="C:secretory granule membrane"/>
    <property type="evidence" value="ECO:0007669"/>
    <property type="project" value="TreeGrafter"/>
</dbReference>
<dbReference type="Pfam" id="PF03351">
    <property type="entry name" value="DOMON"/>
    <property type="match status" value="1"/>
</dbReference>
<dbReference type="CDD" id="cd09631">
    <property type="entry name" value="DOMON_DOH"/>
    <property type="match status" value="1"/>
</dbReference>
<dbReference type="InterPro" id="IPR014783">
    <property type="entry name" value="Cu2_ascorb_mOase_CS-2"/>
</dbReference>
<dbReference type="SUPFAM" id="SSF49742">
    <property type="entry name" value="PHM/PNGase F"/>
    <property type="match status" value="2"/>
</dbReference>
<dbReference type="InterPro" id="IPR036939">
    <property type="entry name" value="Cu2_ascorb_mOase_N_sf"/>
</dbReference>
<dbReference type="PANTHER" id="PTHR10157">
    <property type="entry name" value="DOPAMINE BETA HYDROXYLASE RELATED"/>
    <property type="match status" value="1"/>
</dbReference>
<dbReference type="Pfam" id="PF03712">
    <property type="entry name" value="Cu2_monoox_C"/>
    <property type="match status" value="1"/>
</dbReference>
<gene>
    <name evidence="14" type="primary">moxd1l</name>
</gene>
<reference evidence="14" key="1">
    <citation type="submission" date="2019-06" db="EMBL/GenBank/DDBJ databases">
        <authorList>
            <consortium name="Wellcome Sanger Institute Data Sharing"/>
        </authorList>
    </citation>
    <scope>NUCLEOTIDE SEQUENCE [LARGE SCALE GENOMIC DNA]</scope>
</reference>
<dbReference type="GO" id="GO:0004500">
    <property type="term" value="F:dopamine beta-monooxygenase activity"/>
    <property type="evidence" value="ECO:0007669"/>
    <property type="project" value="InterPro"/>
</dbReference>
<reference evidence="14" key="3">
    <citation type="submission" date="2025-09" db="UniProtKB">
        <authorList>
            <consortium name="Ensembl"/>
        </authorList>
    </citation>
    <scope>IDENTIFICATION</scope>
</reference>
<evidence type="ECO:0000256" key="10">
    <source>
        <dbReference type="ARBA" id="ARBA00023157"/>
    </source>
</evidence>
<feature type="signal peptide" evidence="12">
    <location>
        <begin position="1"/>
        <end position="27"/>
    </location>
</feature>
<feature type="chain" id="PRO_5025446342" evidence="12">
    <location>
        <begin position="28"/>
        <end position="555"/>
    </location>
</feature>
<evidence type="ECO:0000256" key="9">
    <source>
        <dbReference type="ARBA" id="ARBA00023136"/>
    </source>
</evidence>
<evidence type="ECO:0000256" key="4">
    <source>
        <dbReference type="ARBA" id="ARBA00022723"/>
    </source>
</evidence>
<dbReference type="FunFam" id="2.60.120.230:FF:000001">
    <property type="entry name" value="Monooxygenase, DBH-like 1"/>
    <property type="match status" value="1"/>
</dbReference>
<dbReference type="FunFam" id="2.60.40.1210:FF:000001">
    <property type="entry name" value="Monooxygenase, DBH-like 1, like"/>
    <property type="match status" value="1"/>
</dbReference>
<dbReference type="InterPro" id="IPR028460">
    <property type="entry name" value="Tbh/DBH"/>
</dbReference>
<dbReference type="InterPro" id="IPR008977">
    <property type="entry name" value="PHM/PNGase_F_dom_sf"/>
</dbReference>
<keyword evidence="11" id="KW-0325">Glycoprotein</keyword>
<evidence type="ECO:0000256" key="1">
    <source>
        <dbReference type="ARBA" id="ARBA00001973"/>
    </source>
</evidence>
<evidence type="ECO:0000256" key="11">
    <source>
        <dbReference type="ARBA" id="ARBA00023180"/>
    </source>
</evidence>
<dbReference type="InterPro" id="IPR000323">
    <property type="entry name" value="Cu2_ascorb_mOase_N"/>
</dbReference>
<comment type="cofactor">
    <cofactor evidence="1">
        <name>Cu(2+)</name>
        <dbReference type="ChEBI" id="CHEBI:29036"/>
    </cofactor>
</comment>
<keyword evidence="8" id="KW-0503">Monooxygenase</keyword>
<dbReference type="Pfam" id="PF01082">
    <property type="entry name" value="Cu2_monooxygen"/>
    <property type="match status" value="1"/>
</dbReference>
<comment type="subcellular location">
    <subcellularLocation>
        <location evidence="2">Membrane</location>
        <topology evidence="2">Single-pass type I membrane protein</topology>
    </subcellularLocation>
</comment>
<dbReference type="SUPFAM" id="SSF49344">
    <property type="entry name" value="CBD9-like"/>
    <property type="match status" value="1"/>
</dbReference>
<reference evidence="14" key="2">
    <citation type="submission" date="2025-08" db="UniProtKB">
        <authorList>
            <consortium name="Ensembl"/>
        </authorList>
    </citation>
    <scope>IDENTIFICATION</scope>
</reference>
<dbReference type="PROSITE" id="PS50836">
    <property type="entry name" value="DOMON"/>
    <property type="match status" value="1"/>
</dbReference>
<keyword evidence="10" id="KW-1015">Disulfide bond</keyword>
<sequence>ISCYWGSMHALLLLLSLFLARPTGAGALNDSVLPFMEYLDPDRNVSLKWGFNDAQGTITFSLSIKSTGWVSLGFSPNGGMEGADIVMGGIGPGGAYFTDRHATGNILPVVDKQQNYTLLSLTEIEGQTTMTFQRAIQSCDDDDFHITARPIKLIYAYGTNDELNYHGKRRGTKEINLLNYMPRITLPSTDYLTITVDNINIPATHTHYHCMVMKLPKLKGKHHIYRIEPIIEHHDIVHHMLLYGCPSFVNETYNGPCYRGDTGDHCFRVVAAWAVGGGVYEFPENAGIPVGGESGDTFYRLEIHYNNPAREEGRRDSSGLRLYYTAQLRQHDASVLTTGLLLQGNLDYSIPANATQFHTYGMCNTSLFSKLEDAPVPDLHVFALELHTHLAGRKVRVGHFRNGTQIDFLALNENYNFEMQQITNLGNIKTIKQGDNIVVECTYNTVNRTGDTKMGLATTDEMCLAFLFYYPANNIDTCWSHPTTHLSDMADSHNMSWYPKGTMMDMMKTPSVNCQMMEATSAPNSNPTFGRASGRLSTSWAVTLTGLLLLWAALM</sequence>
<dbReference type="InterPro" id="IPR005018">
    <property type="entry name" value="DOMON_domain"/>
</dbReference>
<evidence type="ECO:0000259" key="13">
    <source>
        <dbReference type="PROSITE" id="PS50836"/>
    </source>
</evidence>
<keyword evidence="4" id="KW-0479">Metal-binding</keyword>
<evidence type="ECO:0000256" key="2">
    <source>
        <dbReference type="ARBA" id="ARBA00004479"/>
    </source>
</evidence>
<evidence type="ECO:0000313" key="15">
    <source>
        <dbReference type="Proteomes" id="UP000472263"/>
    </source>
</evidence>
<comment type="similarity">
    <text evidence="3">Belongs to the copper type II ascorbate-dependent monooxygenase family.</text>
</comment>
<dbReference type="Gene3D" id="2.60.120.310">
    <property type="entry name" value="Copper type II, ascorbate-dependent monooxygenase, N-terminal domain"/>
    <property type="match status" value="1"/>
</dbReference>
<dbReference type="GO" id="GO:0005507">
    <property type="term" value="F:copper ion binding"/>
    <property type="evidence" value="ECO:0007669"/>
    <property type="project" value="InterPro"/>
</dbReference>
<keyword evidence="7" id="KW-0186">Copper</keyword>
<name>A0A668A0Y1_9TELE</name>